<sequence length="1150" mass="122466">MGAYTPVEPGSAASDLPTKILPEPPEPVRRQMHAVSVPRHDGTMTRRRRFWVVFGVVVVAFVLTTTVSVRATLSTAGTLWGVISALVAFGSTVTGMKLLKPAGAPPDGADLEGALVADVSRQLHEEERRQRLNDPWPIPVHLTPADAAITDHWQVIRAGDGDCTPLPLTGDLSQIDTLFSAVPSGRMVLIGPAGCGKTVAARRLAVLRADTWQAGRPVPVLLSLAAWNVTRQPLRHWLVQQVADDHPAVPQARAVARTLLEAGRLLVILDGFDELLPQARRRALSEINRNLSVTQLLVVTSRADEYTAEVTASDVLTAAAVLRLQPVPLTTAFTFLQEAGPPVTAARWRDVQARITEQDPLALVLRTPLFVTMARGLYDTAAADPADLLDRARLPDRASLERALLDQYVDQAARRIAAGSGAGVSTRQVARVHRHLRTLAALVRTGRSGDLSWWQTPRLVPATAVAAPICAVLAVLGAVSCAVVLGGRWQVPCTALFGTLTGIVVLVMAGAVVLPPRPPDGARHIGTPRWVRDLPAPALVAGAGAVSLLAAAAGGVVAAVGAGALVADLIGLLFVAVATVWVLSPSWVDPRYADRDRRRERWLCAALAFACGSAVYVIGGVEGQTGPGRVRQFAALTGFAVAAVVSGISAGRRPRGQPRRTRTPASRARVVLSWLVAATVVAVPAVAGPVLWWDAGQAVLVAVMLWAGGHTLAGMGPGYRAPRRVAPRLGDTASVIVPRVGLGAVAGAIGVTVMTLLFPPLSWPVRWAAGQDPGGVPMPALPALSDMAPFVFIGALAGLLVGVLRWVLAPVDHGQAAGPRQVLRTDATVLGLLLAMPAAVAVPLAAALVRQHPHRPTLVFVCAVLLITLPVLVAIVRTSAWLQYRTAHLWLAGTGRLPWRFLRLLEQARDAGVLRQTGSSHRFRHVRLLHQLHVPATSGAGPRRRAWPPEVWPAAWRWSAGAGVSLLIAGGAVRQADVAETAARTSPTLAAPTRQDLQRRGVCPPGCRVTGHVTVAHESWGQVTVFTTVDERGDEPIAGVVVTDRTGKVRWQRELDAWPELTVARRDRTGNVFLIFNPGDDDGVVVLRPVRHGFAELGPSPEDSYFFSSELVDAGDGAYAIDRINDCETSCADGTVTRTLYYWTGKRYRP</sequence>
<feature type="transmembrane region" description="Helical" evidence="1">
    <location>
        <begin position="855"/>
        <end position="876"/>
    </location>
</feature>
<protein>
    <submittedName>
        <fullName evidence="3">NACHT domain-containing protein</fullName>
    </submittedName>
</protein>
<evidence type="ECO:0000313" key="3">
    <source>
        <dbReference type="EMBL" id="MFF5291878.1"/>
    </source>
</evidence>
<feature type="transmembrane region" description="Helical" evidence="1">
    <location>
        <begin position="602"/>
        <end position="621"/>
    </location>
</feature>
<organism evidence="3 4">
    <name type="scientific">Paractinoplanes globisporus</name>
    <dbReference type="NCBI Taxonomy" id="113565"/>
    <lineage>
        <taxon>Bacteria</taxon>
        <taxon>Bacillati</taxon>
        <taxon>Actinomycetota</taxon>
        <taxon>Actinomycetes</taxon>
        <taxon>Micromonosporales</taxon>
        <taxon>Micromonosporaceae</taxon>
        <taxon>Paractinoplanes</taxon>
    </lineage>
</organism>
<evidence type="ECO:0000313" key="4">
    <source>
        <dbReference type="Proteomes" id="UP001602245"/>
    </source>
</evidence>
<dbReference type="PROSITE" id="PS50837">
    <property type="entry name" value="NACHT"/>
    <property type="match status" value="1"/>
</dbReference>
<dbReference type="SUPFAM" id="SSF52540">
    <property type="entry name" value="P-loop containing nucleoside triphosphate hydrolases"/>
    <property type="match status" value="1"/>
</dbReference>
<dbReference type="EMBL" id="JBIAZU010000003">
    <property type="protein sequence ID" value="MFF5291878.1"/>
    <property type="molecule type" value="Genomic_DNA"/>
</dbReference>
<feature type="transmembrane region" description="Helical" evidence="1">
    <location>
        <begin position="829"/>
        <end position="849"/>
    </location>
</feature>
<feature type="domain" description="NACHT" evidence="2">
    <location>
        <begin position="185"/>
        <end position="304"/>
    </location>
</feature>
<evidence type="ECO:0000256" key="1">
    <source>
        <dbReference type="SAM" id="Phobius"/>
    </source>
</evidence>
<feature type="transmembrane region" description="Helical" evidence="1">
    <location>
        <begin position="787"/>
        <end position="808"/>
    </location>
</feature>
<feature type="transmembrane region" description="Helical" evidence="1">
    <location>
        <begin position="740"/>
        <end position="758"/>
    </location>
</feature>
<dbReference type="Proteomes" id="UP001602245">
    <property type="component" value="Unassembled WGS sequence"/>
</dbReference>
<feature type="transmembrane region" description="Helical" evidence="1">
    <location>
        <begin position="50"/>
        <end position="73"/>
    </location>
</feature>
<feature type="transmembrane region" description="Helical" evidence="1">
    <location>
        <begin position="534"/>
        <end position="553"/>
    </location>
</feature>
<name>A0ABW6WFR9_9ACTN</name>
<dbReference type="RefSeq" id="WP_245577232.1">
    <property type="nucleotide sequence ID" value="NZ_JBIAZU010000003.1"/>
</dbReference>
<accession>A0ABW6WFR9</accession>
<dbReference type="Pfam" id="PF05729">
    <property type="entry name" value="NACHT"/>
    <property type="match status" value="1"/>
</dbReference>
<proteinExistence type="predicted"/>
<keyword evidence="1" id="KW-1133">Transmembrane helix</keyword>
<feature type="transmembrane region" description="Helical" evidence="1">
    <location>
        <begin position="465"/>
        <end position="489"/>
    </location>
</feature>
<evidence type="ECO:0000259" key="2">
    <source>
        <dbReference type="PROSITE" id="PS50837"/>
    </source>
</evidence>
<reference evidence="3 4" key="1">
    <citation type="submission" date="2024-10" db="EMBL/GenBank/DDBJ databases">
        <title>The Natural Products Discovery Center: Release of the First 8490 Sequenced Strains for Exploring Actinobacteria Biosynthetic Diversity.</title>
        <authorList>
            <person name="Kalkreuter E."/>
            <person name="Kautsar S.A."/>
            <person name="Yang D."/>
            <person name="Bader C.D."/>
            <person name="Teijaro C.N."/>
            <person name="Fluegel L."/>
            <person name="Davis C.M."/>
            <person name="Simpson J.R."/>
            <person name="Lauterbach L."/>
            <person name="Steele A.D."/>
            <person name="Gui C."/>
            <person name="Meng S."/>
            <person name="Li G."/>
            <person name="Viehrig K."/>
            <person name="Ye F."/>
            <person name="Su P."/>
            <person name="Kiefer A.F."/>
            <person name="Nichols A."/>
            <person name="Cepeda A.J."/>
            <person name="Yan W."/>
            <person name="Fan B."/>
            <person name="Jiang Y."/>
            <person name="Adhikari A."/>
            <person name="Zheng C.-J."/>
            <person name="Schuster L."/>
            <person name="Cowan T.M."/>
            <person name="Smanski M.J."/>
            <person name="Chevrette M.G."/>
            <person name="De Carvalho L.P.S."/>
            <person name="Shen B."/>
        </authorList>
    </citation>
    <scope>NUCLEOTIDE SEQUENCE [LARGE SCALE GENOMIC DNA]</scope>
    <source>
        <strain evidence="3 4">NPDC000087</strain>
    </source>
</reference>
<feature type="transmembrane region" description="Helical" evidence="1">
    <location>
        <begin position="633"/>
        <end position="650"/>
    </location>
</feature>
<feature type="transmembrane region" description="Helical" evidence="1">
    <location>
        <begin position="79"/>
        <end position="99"/>
    </location>
</feature>
<dbReference type="SMART" id="SM00382">
    <property type="entry name" value="AAA"/>
    <property type="match status" value="1"/>
</dbReference>
<feature type="transmembrane region" description="Helical" evidence="1">
    <location>
        <begin position="671"/>
        <end position="692"/>
    </location>
</feature>
<dbReference type="InterPro" id="IPR027417">
    <property type="entry name" value="P-loop_NTPase"/>
</dbReference>
<feature type="transmembrane region" description="Helical" evidence="1">
    <location>
        <begin position="698"/>
        <end position="719"/>
    </location>
</feature>
<keyword evidence="4" id="KW-1185">Reference proteome</keyword>
<dbReference type="InterPro" id="IPR007111">
    <property type="entry name" value="NACHT_NTPase"/>
</dbReference>
<dbReference type="InterPro" id="IPR003593">
    <property type="entry name" value="AAA+_ATPase"/>
</dbReference>
<feature type="transmembrane region" description="Helical" evidence="1">
    <location>
        <begin position="495"/>
        <end position="514"/>
    </location>
</feature>
<feature type="transmembrane region" description="Helical" evidence="1">
    <location>
        <begin position="559"/>
        <end position="582"/>
    </location>
</feature>
<keyword evidence="1" id="KW-0472">Membrane</keyword>
<keyword evidence="1" id="KW-0812">Transmembrane</keyword>
<comment type="caution">
    <text evidence="3">The sequence shown here is derived from an EMBL/GenBank/DDBJ whole genome shotgun (WGS) entry which is preliminary data.</text>
</comment>
<gene>
    <name evidence="3" type="ORF">ACFY35_20750</name>
</gene>
<dbReference type="Gene3D" id="3.40.50.300">
    <property type="entry name" value="P-loop containing nucleotide triphosphate hydrolases"/>
    <property type="match status" value="1"/>
</dbReference>